<dbReference type="OrthoDB" id="188362at2"/>
<dbReference type="InterPro" id="IPR002925">
    <property type="entry name" value="Dienelactn_hydro"/>
</dbReference>
<dbReference type="STRING" id="161355.PS9374_06058"/>
<dbReference type="AlphaFoldDB" id="A0A161LRR0"/>
<dbReference type="PANTHER" id="PTHR46623">
    <property type="entry name" value="CARBOXYMETHYLENEBUTENOLIDASE-RELATED"/>
    <property type="match status" value="1"/>
</dbReference>
<evidence type="ECO:0000259" key="1">
    <source>
        <dbReference type="Pfam" id="PF01738"/>
    </source>
</evidence>
<dbReference type="EMBL" id="BDCX01000017">
    <property type="protein sequence ID" value="GAT70376.1"/>
    <property type="molecule type" value="Genomic_DNA"/>
</dbReference>
<dbReference type="RefSeq" id="WP_068902571.1">
    <property type="nucleotide sequence ID" value="NZ_BDCX01000017.1"/>
</dbReference>
<organism evidence="2 3">
    <name type="scientific">Planomonospora sphaerica</name>
    <dbReference type="NCBI Taxonomy" id="161355"/>
    <lineage>
        <taxon>Bacteria</taxon>
        <taxon>Bacillati</taxon>
        <taxon>Actinomycetota</taxon>
        <taxon>Actinomycetes</taxon>
        <taxon>Streptosporangiales</taxon>
        <taxon>Streptosporangiaceae</taxon>
        <taxon>Planomonospora</taxon>
    </lineage>
</organism>
<evidence type="ECO:0000313" key="3">
    <source>
        <dbReference type="Proteomes" id="UP000077701"/>
    </source>
</evidence>
<accession>A0A161LRR0</accession>
<dbReference type="InterPro" id="IPR029058">
    <property type="entry name" value="AB_hydrolase_fold"/>
</dbReference>
<protein>
    <submittedName>
        <fullName evidence="2">Carboxymethylenebutenolidase</fullName>
    </submittedName>
</protein>
<dbReference type="GO" id="GO:0016787">
    <property type="term" value="F:hydrolase activity"/>
    <property type="evidence" value="ECO:0007669"/>
    <property type="project" value="InterPro"/>
</dbReference>
<dbReference type="Pfam" id="PF01738">
    <property type="entry name" value="DLH"/>
    <property type="match status" value="1"/>
</dbReference>
<dbReference type="SUPFAM" id="SSF53474">
    <property type="entry name" value="alpha/beta-Hydrolases"/>
    <property type="match status" value="1"/>
</dbReference>
<reference evidence="3" key="2">
    <citation type="submission" date="2016-04" db="EMBL/GenBank/DDBJ databases">
        <title>Planomonospora sphaerica JCM9374 whole genome shotgun sequence.</title>
        <authorList>
            <person name="Suzuki T."/>
            <person name="Dohra H."/>
            <person name="Kodani S."/>
        </authorList>
    </citation>
    <scope>NUCLEOTIDE SEQUENCE [LARGE SCALE GENOMIC DNA]</scope>
    <source>
        <strain evidence="3">JCM 9374</strain>
    </source>
</reference>
<reference evidence="2 3" key="1">
    <citation type="journal article" date="2016" name="Genome Announc.">
        <title>Draft Genome Sequence of Planomonospora sphaerica JCM9374, a Rare Actinomycete.</title>
        <authorList>
            <person name="Dohra H."/>
            <person name="Suzuki T."/>
            <person name="Inoue Y."/>
            <person name="Kodani S."/>
        </authorList>
    </citation>
    <scope>NUCLEOTIDE SEQUENCE [LARGE SCALE GENOMIC DNA]</scope>
    <source>
        <strain evidence="2 3">JCM 9374</strain>
    </source>
</reference>
<dbReference type="Proteomes" id="UP000077701">
    <property type="component" value="Unassembled WGS sequence"/>
</dbReference>
<dbReference type="PANTHER" id="PTHR46623:SF6">
    <property type="entry name" value="ALPHA_BETA-HYDROLASES SUPERFAMILY PROTEIN"/>
    <property type="match status" value="1"/>
</dbReference>
<feature type="domain" description="Dienelactone hydrolase" evidence="1">
    <location>
        <begin position="21"/>
        <end position="230"/>
    </location>
</feature>
<gene>
    <name evidence="2" type="ORF">PS9374_06058</name>
</gene>
<dbReference type="InterPro" id="IPR051049">
    <property type="entry name" value="Dienelactone_hydrolase-like"/>
</dbReference>
<name>A0A161LRR0_9ACTN</name>
<evidence type="ECO:0000313" key="2">
    <source>
        <dbReference type="EMBL" id="GAT70376.1"/>
    </source>
</evidence>
<comment type="caution">
    <text evidence="2">The sequence shown here is derived from an EMBL/GenBank/DDBJ whole genome shotgun (WGS) entry which is preliminary data.</text>
</comment>
<proteinExistence type="predicted"/>
<sequence length="234" mass="24869">MEARTETVTVADGSFDLHLWLPASGGGPAVLLVQEIFGVGPYIRRVAEDLAALGYVVGAPDLFWRIEPHWEAEHTEAGTMASMEVASRLDFTHAVSDAAMALAHLRALPESTGRSGALGFCLGGSIAYVLAASVEMDALLSFYGSGVPDAVGLMEKISCPALLVFGGSDPYIPRDQVAKVEKAAAGRPNVEMYVAEEAGHAFHNHEAPQFHHPEAARAAWAHATAFLRSHLPLT</sequence>
<dbReference type="Gene3D" id="3.40.50.1820">
    <property type="entry name" value="alpha/beta hydrolase"/>
    <property type="match status" value="1"/>
</dbReference>
<keyword evidence="3" id="KW-1185">Reference proteome</keyword>